<sequence>QLQYMVLLVASLLALLIYYLSGRIVLGKIYLSYQRYFLPIYLLSLPLISYFILSFKQKIISVLLVLSILVISVLAVLPAIGDRLETFAGWSEFNNRVVNTTEADAVIFLLDAIRDRQIFPERKVGLIRELPEENRGEILSEILIDLSEMDVPVYILDGDKPCISRNALAQQLSAEGYTLSETEVRDLYQVLKEG</sequence>
<reference evidence="2" key="1">
    <citation type="journal article" date="2014" name="Front. Microbiol.">
        <title>High frequency of phylogenetically diverse reductive dehalogenase-homologous genes in deep subseafloor sedimentary metagenomes.</title>
        <authorList>
            <person name="Kawai M."/>
            <person name="Futagami T."/>
            <person name="Toyoda A."/>
            <person name="Takaki Y."/>
            <person name="Nishi S."/>
            <person name="Hori S."/>
            <person name="Arai W."/>
            <person name="Tsubouchi T."/>
            <person name="Morono Y."/>
            <person name="Uchiyama I."/>
            <person name="Ito T."/>
            <person name="Fujiyama A."/>
            <person name="Inagaki F."/>
            <person name="Takami H."/>
        </authorList>
    </citation>
    <scope>NUCLEOTIDE SEQUENCE</scope>
    <source>
        <strain evidence="2">Expedition CK06-06</strain>
    </source>
</reference>
<feature type="transmembrane region" description="Helical" evidence="1">
    <location>
        <begin position="6"/>
        <end position="24"/>
    </location>
</feature>
<protein>
    <submittedName>
        <fullName evidence="2">Uncharacterized protein</fullName>
    </submittedName>
</protein>
<dbReference type="EMBL" id="BART01012494">
    <property type="protein sequence ID" value="GAG81695.1"/>
    <property type="molecule type" value="Genomic_DNA"/>
</dbReference>
<keyword evidence="1" id="KW-0812">Transmembrane</keyword>
<keyword evidence="1" id="KW-0472">Membrane</keyword>
<name>X1AGI9_9ZZZZ</name>
<accession>X1AGI9</accession>
<gene>
    <name evidence="2" type="ORF">S01H4_26051</name>
</gene>
<feature type="transmembrane region" description="Helical" evidence="1">
    <location>
        <begin position="36"/>
        <end position="53"/>
    </location>
</feature>
<evidence type="ECO:0000313" key="2">
    <source>
        <dbReference type="EMBL" id="GAG81695.1"/>
    </source>
</evidence>
<feature type="transmembrane region" description="Helical" evidence="1">
    <location>
        <begin position="59"/>
        <end position="80"/>
    </location>
</feature>
<comment type="caution">
    <text evidence="2">The sequence shown here is derived from an EMBL/GenBank/DDBJ whole genome shotgun (WGS) entry which is preliminary data.</text>
</comment>
<evidence type="ECO:0000256" key="1">
    <source>
        <dbReference type="SAM" id="Phobius"/>
    </source>
</evidence>
<keyword evidence="1" id="KW-1133">Transmembrane helix</keyword>
<organism evidence="2">
    <name type="scientific">marine sediment metagenome</name>
    <dbReference type="NCBI Taxonomy" id="412755"/>
    <lineage>
        <taxon>unclassified sequences</taxon>
        <taxon>metagenomes</taxon>
        <taxon>ecological metagenomes</taxon>
    </lineage>
</organism>
<proteinExistence type="predicted"/>
<dbReference type="AlphaFoldDB" id="X1AGI9"/>
<feature type="non-terminal residue" evidence="2">
    <location>
        <position position="1"/>
    </location>
</feature>